<accession>A0A316ZAN3</accession>
<feature type="transmembrane region" description="Helical" evidence="7">
    <location>
        <begin position="432"/>
        <end position="455"/>
    </location>
</feature>
<dbReference type="RefSeq" id="XP_025597604.1">
    <property type="nucleotide sequence ID" value="XM_025740244.1"/>
</dbReference>
<keyword evidence="3 7" id="KW-0812">Transmembrane</keyword>
<evidence type="ECO:0000256" key="2">
    <source>
        <dbReference type="ARBA" id="ARBA00022448"/>
    </source>
</evidence>
<feature type="region of interest" description="Disordered" evidence="6">
    <location>
        <begin position="508"/>
        <end position="531"/>
    </location>
</feature>
<evidence type="ECO:0000313" key="9">
    <source>
        <dbReference type="Proteomes" id="UP000245946"/>
    </source>
</evidence>
<name>A0A316ZAN3_9BASI</name>
<gene>
    <name evidence="8" type="ORF">FA09DRAFT_298370</name>
</gene>
<dbReference type="InterPro" id="IPR036259">
    <property type="entry name" value="MFS_trans_sf"/>
</dbReference>
<feature type="compositionally biased region" description="Low complexity" evidence="6">
    <location>
        <begin position="73"/>
        <end position="89"/>
    </location>
</feature>
<feature type="compositionally biased region" description="Pro residues" evidence="6">
    <location>
        <begin position="1"/>
        <end position="21"/>
    </location>
</feature>
<feature type="transmembrane region" description="Helical" evidence="7">
    <location>
        <begin position="240"/>
        <end position="267"/>
    </location>
</feature>
<evidence type="ECO:0000256" key="5">
    <source>
        <dbReference type="ARBA" id="ARBA00023136"/>
    </source>
</evidence>
<feature type="region of interest" description="Disordered" evidence="6">
    <location>
        <begin position="1"/>
        <end position="119"/>
    </location>
</feature>
<reference evidence="8 9" key="1">
    <citation type="journal article" date="2018" name="Mol. Biol. Evol.">
        <title>Broad Genomic Sampling Reveals a Smut Pathogenic Ancestry of the Fungal Clade Ustilaginomycotina.</title>
        <authorList>
            <person name="Kijpornyongpan T."/>
            <person name="Mondo S.J."/>
            <person name="Barry K."/>
            <person name="Sandor L."/>
            <person name="Lee J."/>
            <person name="Lipzen A."/>
            <person name="Pangilinan J."/>
            <person name="LaButti K."/>
            <person name="Hainaut M."/>
            <person name="Henrissat B."/>
            <person name="Grigoriev I.V."/>
            <person name="Spatafora J.W."/>
            <person name="Aime M.C."/>
        </authorList>
    </citation>
    <scope>NUCLEOTIDE SEQUENCE [LARGE SCALE GENOMIC DNA]</scope>
    <source>
        <strain evidence="8 9">MCA 4186</strain>
    </source>
</reference>
<dbReference type="EMBL" id="KZ819295">
    <property type="protein sequence ID" value="PWN97325.1"/>
    <property type="molecule type" value="Genomic_DNA"/>
</dbReference>
<keyword evidence="4 7" id="KW-1133">Transmembrane helix</keyword>
<feature type="transmembrane region" description="Helical" evidence="7">
    <location>
        <begin position="367"/>
        <end position="385"/>
    </location>
</feature>
<feature type="transmembrane region" description="Helical" evidence="7">
    <location>
        <begin position="551"/>
        <end position="569"/>
    </location>
</feature>
<proteinExistence type="predicted"/>
<keyword evidence="5 7" id="KW-0472">Membrane</keyword>
<dbReference type="Gene3D" id="1.20.1250.20">
    <property type="entry name" value="MFS general substrate transporter like domains"/>
    <property type="match status" value="1"/>
</dbReference>
<dbReference type="Proteomes" id="UP000245946">
    <property type="component" value="Unassembled WGS sequence"/>
</dbReference>
<feature type="compositionally biased region" description="Polar residues" evidence="6">
    <location>
        <begin position="109"/>
        <end position="119"/>
    </location>
</feature>
<evidence type="ECO:0000256" key="6">
    <source>
        <dbReference type="SAM" id="MobiDB-lite"/>
    </source>
</evidence>
<feature type="transmembrane region" description="Helical" evidence="7">
    <location>
        <begin position="172"/>
        <end position="197"/>
    </location>
</feature>
<dbReference type="GO" id="GO:0005886">
    <property type="term" value="C:plasma membrane"/>
    <property type="evidence" value="ECO:0007669"/>
    <property type="project" value="TreeGrafter"/>
</dbReference>
<dbReference type="SUPFAM" id="SSF103473">
    <property type="entry name" value="MFS general substrate transporter"/>
    <property type="match status" value="1"/>
</dbReference>
<feature type="compositionally biased region" description="Low complexity" evidence="6">
    <location>
        <begin position="43"/>
        <end position="54"/>
    </location>
</feature>
<feature type="transmembrane region" description="Helical" evidence="7">
    <location>
        <begin position="698"/>
        <end position="718"/>
    </location>
</feature>
<sequence>MARPSASPPRSGPAVETPPPIESLADIVSAQHASGGGSWGRQSASAAFAGAVDDAVPHRDESRWSGFHLWRNEQQQQQQQEQQQQTQTQRAASASLTDTEVGASDVTARPTQHVSSPAQTTWSAWARSLPSRLVGAATRQSRARRPSSSVEPPSSVAAATSEEEGRMSQMQFIVLTAAIAGAQMAWCLELAYGTPYLVSLGLSKSATSLVWLAGPASGMVAQPLVGSLSDRSTSRYRRRAYIVVSTALVALSTLVVAFSGPLASFIVDAVGNGLGDWDPERQEALGHVDRALAISGFWALDLALNALQASARALILDTAPAAQQTLANAWQGRMTALGNVIGYSIGYADLGRQPWLRWIGGGQFRKLALIALLGMALGVGITCAGTPEKQIAESSASRQGGVLAELRRSVRDIWHAIVRLPRPVRRVCATQMFAFMGWFPMLFYASSYIAEIHAYDHLQAHAQPQIGDKDAERGSLALLLYALVALAAGMLLPYAALAAGSHRPKLLGPNDQLRASPHGEDGEQEAGTPRISLSRTQRLARGLREGMTLRSIWTASLVLLAALMAGTLLPLRTKAATALIAAVGISWAVASWVPFALVMEFAKEAEQGSSPFEFETDWHGPARVAQRRESMLAAERSAAREQLNAALGDCAPLRGGENEPAVNGGTFLARGTEVVEDGAAPGDGEGGLGGTILGIHNLAIVLPQFVVAIVGALIFRAADAAAGGEAGDVPRPEHRGTAWVLRYGGVMALVAALLTRYVPLTQTERERRGKRVGPHFDDEVGSDEGAVE</sequence>
<keyword evidence="2" id="KW-0813">Transport</keyword>
<evidence type="ECO:0000313" key="8">
    <source>
        <dbReference type="EMBL" id="PWN97325.1"/>
    </source>
</evidence>
<evidence type="ECO:0000256" key="1">
    <source>
        <dbReference type="ARBA" id="ARBA00004141"/>
    </source>
</evidence>
<dbReference type="GeneID" id="37267790"/>
<dbReference type="PANTHER" id="PTHR19432">
    <property type="entry name" value="SUGAR TRANSPORTER"/>
    <property type="match status" value="1"/>
</dbReference>
<dbReference type="OrthoDB" id="28755at2759"/>
<keyword evidence="9" id="KW-1185">Reference proteome</keyword>
<evidence type="ECO:0000256" key="7">
    <source>
        <dbReference type="SAM" id="Phobius"/>
    </source>
</evidence>
<evidence type="ECO:0000256" key="4">
    <source>
        <dbReference type="ARBA" id="ARBA00022989"/>
    </source>
</evidence>
<dbReference type="AlphaFoldDB" id="A0A316ZAN3"/>
<dbReference type="PANTHER" id="PTHR19432:SF35">
    <property type="entry name" value="SOLUTE CARRIER FAMILY 45 MEMBER 3 ISOFORM X1"/>
    <property type="match status" value="1"/>
</dbReference>
<evidence type="ECO:0000256" key="3">
    <source>
        <dbReference type="ARBA" id="ARBA00022692"/>
    </source>
</evidence>
<feature type="region of interest" description="Disordered" evidence="6">
    <location>
        <begin position="765"/>
        <end position="788"/>
    </location>
</feature>
<feature type="compositionally biased region" description="Acidic residues" evidence="6">
    <location>
        <begin position="779"/>
        <end position="788"/>
    </location>
</feature>
<feature type="transmembrane region" description="Helical" evidence="7">
    <location>
        <begin position="475"/>
        <end position="497"/>
    </location>
</feature>
<feature type="compositionally biased region" description="Low complexity" evidence="6">
    <location>
        <begin position="146"/>
        <end position="160"/>
    </location>
</feature>
<feature type="transmembrane region" description="Helical" evidence="7">
    <location>
        <begin position="738"/>
        <end position="758"/>
    </location>
</feature>
<protein>
    <submittedName>
        <fullName evidence="8">MFS general substrate transporter</fullName>
    </submittedName>
</protein>
<organism evidence="8 9">
    <name type="scientific">Tilletiopsis washingtonensis</name>
    <dbReference type="NCBI Taxonomy" id="58919"/>
    <lineage>
        <taxon>Eukaryota</taxon>
        <taxon>Fungi</taxon>
        <taxon>Dikarya</taxon>
        <taxon>Basidiomycota</taxon>
        <taxon>Ustilaginomycotina</taxon>
        <taxon>Exobasidiomycetes</taxon>
        <taxon>Entylomatales</taxon>
        <taxon>Entylomatales incertae sedis</taxon>
        <taxon>Tilletiopsis</taxon>
    </lineage>
</organism>
<feature type="region of interest" description="Disordered" evidence="6">
    <location>
        <begin position="136"/>
        <end position="162"/>
    </location>
</feature>
<dbReference type="GO" id="GO:0008506">
    <property type="term" value="F:sucrose:proton symporter activity"/>
    <property type="evidence" value="ECO:0007669"/>
    <property type="project" value="TreeGrafter"/>
</dbReference>
<comment type="subcellular location">
    <subcellularLocation>
        <location evidence="1">Membrane</location>
        <topology evidence="1">Multi-pass membrane protein</topology>
    </subcellularLocation>
</comment>
<feature type="transmembrane region" description="Helical" evidence="7">
    <location>
        <begin position="575"/>
        <end position="598"/>
    </location>
</feature>
<feature type="transmembrane region" description="Helical" evidence="7">
    <location>
        <begin position="209"/>
        <end position="228"/>
    </location>
</feature>